<protein>
    <submittedName>
        <fullName evidence="14">Transport ATP-binding protein CydC</fullName>
    </submittedName>
</protein>
<dbReference type="PROSITE" id="PS50893">
    <property type="entry name" value="ABC_TRANSPORTER_2"/>
    <property type="match status" value="1"/>
</dbReference>
<dbReference type="AlphaFoldDB" id="A0A0R1KBM4"/>
<dbReference type="Gene3D" id="3.40.50.300">
    <property type="entry name" value="P-loop containing nucleotide triphosphate hydrolases"/>
    <property type="match status" value="1"/>
</dbReference>
<dbReference type="InterPro" id="IPR011527">
    <property type="entry name" value="ABC1_TM_dom"/>
</dbReference>
<comment type="subcellular location">
    <subcellularLocation>
        <location evidence="1">Cell membrane</location>
        <topology evidence="1">Multi-pass membrane protein</topology>
    </subcellularLocation>
</comment>
<dbReference type="PATRIC" id="fig|1423775.4.peg.1189"/>
<keyword evidence="2" id="KW-0813">Transport</keyword>
<feature type="domain" description="ABC transmembrane type-1" evidence="13">
    <location>
        <begin position="17"/>
        <end position="299"/>
    </location>
</feature>
<dbReference type="InterPro" id="IPR014216">
    <property type="entry name" value="ABC_transptr_CydD"/>
</dbReference>
<keyword evidence="10 11" id="KW-0472">Membrane</keyword>
<dbReference type="InterPro" id="IPR036640">
    <property type="entry name" value="ABC1_TM_sf"/>
</dbReference>
<keyword evidence="5 11" id="KW-0812">Transmembrane</keyword>
<dbReference type="InterPro" id="IPR003439">
    <property type="entry name" value="ABC_transporter-like_ATP-bd"/>
</dbReference>
<dbReference type="InterPro" id="IPR017871">
    <property type="entry name" value="ABC_transporter-like_CS"/>
</dbReference>
<dbReference type="STRING" id="1423775.FD03_GL001159"/>
<feature type="transmembrane region" description="Helical" evidence="11">
    <location>
        <begin position="157"/>
        <end position="178"/>
    </location>
</feature>
<dbReference type="SUPFAM" id="SSF90123">
    <property type="entry name" value="ABC transporter transmembrane region"/>
    <property type="match status" value="1"/>
</dbReference>
<dbReference type="PANTHER" id="PTHR24221:SF614">
    <property type="entry name" value="GLUTATHIONE_L-CYSTEINE TRANSPORT SYSTEM ATP-BINDING_PERMEASE PROTEIN CYDC"/>
    <property type="match status" value="1"/>
</dbReference>
<dbReference type="GO" id="GO:0006508">
    <property type="term" value="P:proteolysis"/>
    <property type="evidence" value="ECO:0007669"/>
    <property type="project" value="UniProtKB-KW"/>
</dbReference>
<dbReference type="EMBL" id="AZDZ01000002">
    <property type="protein sequence ID" value="KRK81023.1"/>
    <property type="molecule type" value="Genomic_DNA"/>
</dbReference>
<proteinExistence type="predicted"/>
<reference evidence="14 15" key="1">
    <citation type="journal article" date="2015" name="Genome Announc.">
        <title>Expanding the biotechnology potential of lactobacilli through comparative genomics of 213 strains and associated genera.</title>
        <authorList>
            <person name="Sun Z."/>
            <person name="Harris H.M."/>
            <person name="McCann A."/>
            <person name="Guo C."/>
            <person name="Argimon S."/>
            <person name="Zhang W."/>
            <person name="Yang X."/>
            <person name="Jeffery I.B."/>
            <person name="Cooney J.C."/>
            <person name="Kagawa T.F."/>
            <person name="Liu W."/>
            <person name="Song Y."/>
            <person name="Salvetti E."/>
            <person name="Wrobel A."/>
            <person name="Rasinkangas P."/>
            <person name="Parkhill J."/>
            <person name="Rea M.C."/>
            <person name="O'Sullivan O."/>
            <person name="Ritari J."/>
            <person name="Douillard F.P."/>
            <person name="Paul Ross R."/>
            <person name="Yang R."/>
            <person name="Briner A.E."/>
            <person name="Felis G.E."/>
            <person name="de Vos W.M."/>
            <person name="Barrangou R."/>
            <person name="Klaenhammer T.R."/>
            <person name="Caufield P.W."/>
            <person name="Cui Y."/>
            <person name="Zhang H."/>
            <person name="O'Toole P.W."/>
        </authorList>
    </citation>
    <scope>NUCLEOTIDE SEQUENCE [LARGE SCALE GENOMIC DNA]</scope>
    <source>
        <strain evidence="14 15">DSM 19682</strain>
    </source>
</reference>
<evidence type="ECO:0000256" key="2">
    <source>
        <dbReference type="ARBA" id="ARBA00022448"/>
    </source>
</evidence>
<dbReference type="InterPro" id="IPR039421">
    <property type="entry name" value="Type_1_exporter"/>
</dbReference>
<evidence type="ECO:0000256" key="8">
    <source>
        <dbReference type="ARBA" id="ARBA00022840"/>
    </source>
</evidence>
<dbReference type="InterPro" id="IPR003593">
    <property type="entry name" value="AAA+_ATPase"/>
</dbReference>
<dbReference type="Pfam" id="PF00664">
    <property type="entry name" value="ABC_membrane"/>
    <property type="match status" value="1"/>
</dbReference>
<evidence type="ECO:0000256" key="3">
    <source>
        <dbReference type="ARBA" id="ARBA00022475"/>
    </source>
</evidence>
<dbReference type="GO" id="GO:0005524">
    <property type="term" value="F:ATP binding"/>
    <property type="evidence" value="ECO:0007669"/>
    <property type="project" value="UniProtKB-KW"/>
</dbReference>
<dbReference type="OrthoDB" id="9806127at2"/>
<dbReference type="Gene3D" id="1.20.1560.10">
    <property type="entry name" value="ABC transporter type 1, transmembrane domain"/>
    <property type="match status" value="1"/>
</dbReference>
<evidence type="ECO:0000259" key="12">
    <source>
        <dbReference type="PROSITE" id="PS50893"/>
    </source>
</evidence>
<dbReference type="GO" id="GO:0140359">
    <property type="term" value="F:ABC-type transporter activity"/>
    <property type="evidence" value="ECO:0007669"/>
    <property type="project" value="InterPro"/>
</dbReference>
<comment type="caution">
    <text evidence="14">The sequence shown here is derived from an EMBL/GenBank/DDBJ whole genome shotgun (WGS) entry which is preliminary data.</text>
</comment>
<evidence type="ECO:0000256" key="7">
    <source>
        <dbReference type="ARBA" id="ARBA00022807"/>
    </source>
</evidence>
<evidence type="ECO:0000256" key="6">
    <source>
        <dbReference type="ARBA" id="ARBA00022741"/>
    </source>
</evidence>
<evidence type="ECO:0000313" key="14">
    <source>
        <dbReference type="EMBL" id="KRK81023.1"/>
    </source>
</evidence>
<evidence type="ECO:0000256" key="5">
    <source>
        <dbReference type="ARBA" id="ARBA00022692"/>
    </source>
</evidence>
<keyword evidence="7" id="KW-0378">Hydrolase</keyword>
<organism evidence="14 15">
    <name type="scientific">Companilactobacillus nodensis DSM 19682 = JCM 14932 = NBRC 107160</name>
    <dbReference type="NCBI Taxonomy" id="1423775"/>
    <lineage>
        <taxon>Bacteria</taxon>
        <taxon>Bacillati</taxon>
        <taxon>Bacillota</taxon>
        <taxon>Bacilli</taxon>
        <taxon>Lactobacillales</taxon>
        <taxon>Lactobacillaceae</taxon>
        <taxon>Companilactobacillus</taxon>
    </lineage>
</organism>
<dbReference type="GO" id="GO:0034040">
    <property type="term" value="F:ATPase-coupled lipid transmembrane transporter activity"/>
    <property type="evidence" value="ECO:0007669"/>
    <property type="project" value="TreeGrafter"/>
</dbReference>
<evidence type="ECO:0000256" key="10">
    <source>
        <dbReference type="ARBA" id="ARBA00023136"/>
    </source>
</evidence>
<dbReference type="FunFam" id="3.40.50.300:FF:000299">
    <property type="entry name" value="ABC transporter ATP-binding protein/permease"/>
    <property type="match status" value="1"/>
</dbReference>
<dbReference type="GO" id="GO:0042883">
    <property type="term" value="P:cysteine transport"/>
    <property type="evidence" value="ECO:0007669"/>
    <property type="project" value="InterPro"/>
</dbReference>
<keyword evidence="9 11" id="KW-1133">Transmembrane helix</keyword>
<evidence type="ECO:0000259" key="13">
    <source>
        <dbReference type="PROSITE" id="PS50929"/>
    </source>
</evidence>
<keyword evidence="7" id="KW-0788">Thiol protease</keyword>
<dbReference type="GO" id="GO:0016887">
    <property type="term" value="F:ATP hydrolysis activity"/>
    <property type="evidence" value="ECO:0007669"/>
    <property type="project" value="InterPro"/>
</dbReference>
<dbReference type="GO" id="GO:0005886">
    <property type="term" value="C:plasma membrane"/>
    <property type="evidence" value="ECO:0007669"/>
    <property type="project" value="UniProtKB-SubCell"/>
</dbReference>
<dbReference type="PROSITE" id="PS50929">
    <property type="entry name" value="ABC_TM1F"/>
    <property type="match status" value="1"/>
</dbReference>
<evidence type="ECO:0000256" key="4">
    <source>
        <dbReference type="ARBA" id="ARBA00022670"/>
    </source>
</evidence>
<feature type="transmembrane region" description="Helical" evidence="11">
    <location>
        <begin position="236"/>
        <end position="261"/>
    </location>
</feature>
<dbReference type="eggNOG" id="COG4988">
    <property type="taxonomic scope" value="Bacteria"/>
</dbReference>
<dbReference type="NCBIfam" id="TIGR02857">
    <property type="entry name" value="CydD"/>
    <property type="match status" value="1"/>
</dbReference>
<dbReference type="CDD" id="cd18584">
    <property type="entry name" value="ABC_6TM_AarD_CydD"/>
    <property type="match status" value="1"/>
</dbReference>
<keyword evidence="8 14" id="KW-0067">ATP-binding</keyword>
<dbReference type="RefSeq" id="WP_025023503.1">
    <property type="nucleotide sequence ID" value="NZ_AZDZ01000002.1"/>
</dbReference>
<evidence type="ECO:0000313" key="15">
    <source>
        <dbReference type="Proteomes" id="UP000051248"/>
    </source>
</evidence>
<dbReference type="Pfam" id="PF00005">
    <property type="entry name" value="ABC_tran"/>
    <property type="match status" value="1"/>
</dbReference>
<feature type="domain" description="ABC transporter" evidence="12">
    <location>
        <begin position="333"/>
        <end position="572"/>
    </location>
</feature>
<dbReference type="PROSITE" id="PS00211">
    <property type="entry name" value="ABC_TRANSPORTER_1"/>
    <property type="match status" value="1"/>
</dbReference>
<accession>A0A0R1KBM4</accession>
<gene>
    <name evidence="14" type="ORF">FD03_GL001159</name>
</gene>
<feature type="transmembrane region" description="Helical" evidence="11">
    <location>
        <begin position="131"/>
        <end position="151"/>
    </location>
</feature>
<evidence type="ECO:0000256" key="9">
    <source>
        <dbReference type="ARBA" id="ARBA00022989"/>
    </source>
</evidence>
<sequence>MIDKRLFSLPGTKKLFIMLAGLTLLQAFAILFQGKFLAEALVNSWEQKSLQTIIQPMTFFAVAFILRHCFNWINNKIVENYAENTSEEVRSRLLDKVYTSGPAMISAEGTGSLVTSALDGIDLIENYFKLIFTKLMNMSIIPPVLLVYIYMQNLASGITLTVIVPLVILFMIILGLAAQAKADAQYHQYTILSNHFLDALRGLPTLKMLGLSKRYAKNIYTVSDEYRRRTMNTLRIAILSTFALDWLTTLGIAILAVFLGLGLINNSFPLFPALVTLILAPEYFLPLRDFSSDYHATLNGKNALSAIFKILEFKDTDEEDTLDNFTWDKNSEVNIKDLVFNYTRDQSNADSSLDIDQLKLSGYTNIGVIGKSGSGKTTLIRALGGFLTPDKGVITVNGKSLKHFKQRAWQDELTFLPQSPYLFAGTIAENIAFYAPESTEEQIETAAKKAGLTDFIDSLSLGYQTIIGEGGRGISGGQQQRIMLARAFLANDRHILIFDEPTAHLDIETEYALKKPMKELFKDHLVIFATHRLHWIKEMDYVIVMNNGQIAEQGTPDELSNHNGAYKQLISNMRGDQNELL</sequence>
<dbReference type="SUPFAM" id="SSF52540">
    <property type="entry name" value="P-loop containing nucleoside triphosphate hydrolases"/>
    <property type="match status" value="1"/>
</dbReference>
<keyword evidence="6" id="KW-0547">Nucleotide-binding</keyword>
<name>A0A0R1KBM4_9LACO</name>
<evidence type="ECO:0000256" key="11">
    <source>
        <dbReference type="SAM" id="Phobius"/>
    </source>
</evidence>
<keyword evidence="15" id="KW-1185">Reference proteome</keyword>
<dbReference type="GO" id="GO:0008234">
    <property type="term" value="F:cysteine-type peptidase activity"/>
    <property type="evidence" value="ECO:0007669"/>
    <property type="project" value="UniProtKB-KW"/>
</dbReference>
<dbReference type="InterPro" id="IPR027417">
    <property type="entry name" value="P-loop_NTPase"/>
</dbReference>
<dbReference type="Proteomes" id="UP000051248">
    <property type="component" value="Unassembled WGS sequence"/>
</dbReference>
<dbReference type="PANTHER" id="PTHR24221">
    <property type="entry name" value="ATP-BINDING CASSETTE SUB-FAMILY B"/>
    <property type="match status" value="1"/>
</dbReference>
<dbReference type="SMART" id="SM00382">
    <property type="entry name" value="AAA"/>
    <property type="match status" value="1"/>
</dbReference>
<evidence type="ECO:0000256" key="1">
    <source>
        <dbReference type="ARBA" id="ARBA00004651"/>
    </source>
</evidence>
<keyword evidence="4" id="KW-0645">Protease</keyword>
<keyword evidence="3" id="KW-1003">Cell membrane</keyword>